<name>A0A975BK71_9BACT</name>
<sequence>MEKNSPCSWDVEVPELHFYVKIRGRKLWDREKIMIVGRNR</sequence>
<proteinExistence type="predicted"/>
<keyword evidence="2" id="KW-1185">Reference proteome</keyword>
<dbReference type="Proteomes" id="UP000663722">
    <property type="component" value="Chromosome"/>
</dbReference>
<evidence type="ECO:0000313" key="1">
    <source>
        <dbReference type="EMBL" id="QTA86613.1"/>
    </source>
</evidence>
<gene>
    <name evidence="1" type="ORF">dnm_026370</name>
</gene>
<organism evidence="1 2">
    <name type="scientific">Desulfonema magnum</name>
    <dbReference type="NCBI Taxonomy" id="45655"/>
    <lineage>
        <taxon>Bacteria</taxon>
        <taxon>Pseudomonadati</taxon>
        <taxon>Thermodesulfobacteriota</taxon>
        <taxon>Desulfobacteria</taxon>
        <taxon>Desulfobacterales</taxon>
        <taxon>Desulfococcaceae</taxon>
        <taxon>Desulfonema</taxon>
    </lineage>
</organism>
<dbReference type="AlphaFoldDB" id="A0A975BK71"/>
<dbReference type="EMBL" id="CP061800">
    <property type="protein sequence ID" value="QTA86613.1"/>
    <property type="molecule type" value="Genomic_DNA"/>
</dbReference>
<dbReference type="KEGG" id="dmm:dnm_026370"/>
<evidence type="ECO:0000313" key="2">
    <source>
        <dbReference type="Proteomes" id="UP000663722"/>
    </source>
</evidence>
<protein>
    <submittedName>
        <fullName evidence="1">Uncharacterized protein</fullName>
    </submittedName>
</protein>
<accession>A0A975BK71</accession>
<reference evidence="1" key="1">
    <citation type="journal article" date="2021" name="Microb. Physiol.">
        <title>Proteogenomic Insights into the Physiology of Marine, Sulfate-Reducing, Filamentous Desulfonema limicola and Desulfonema magnum.</title>
        <authorList>
            <person name="Schnaars V."/>
            <person name="Wohlbrand L."/>
            <person name="Scheve S."/>
            <person name="Hinrichs C."/>
            <person name="Reinhardt R."/>
            <person name="Rabus R."/>
        </authorList>
    </citation>
    <scope>NUCLEOTIDE SEQUENCE</scope>
    <source>
        <strain evidence="1">4be13</strain>
    </source>
</reference>